<dbReference type="InterPro" id="IPR036551">
    <property type="entry name" value="Flavin_trans-like"/>
</dbReference>
<dbReference type="PANTHER" id="PTHR14359:SF6">
    <property type="entry name" value="PHOSPHOPANTOTHENOYLCYSTEINE DECARBOXYLASE"/>
    <property type="match status" value="1"/>
</dbReference>
<protein>
    <recommendedName>
        <fullName evidence="4">Flavoprotein domain-containing protein</fullName>
    </recommendedName>
</protein>
<dbReference type="SUPFAM" id="SSF52507">
    <property type="entry name" value="Homo-oligomeric flavin-containing Cys decarboxylases, HFCD"/>
    <property type="match status" value="2"/>
</dbReference>
<dbReference type="InterPro" id="IPR003382">
    <property type="entry name" value="Flavoprotein"/>
</dbReference>
<sequence length="833" mass="89326">MAPSYRSSSPSREPEVIGPIPRVPPAEVPKIPKAAEDGQLDSSLSLLPGHVLEPHHRLKTGNGNGSHGHRLIKADDLVKMKNWLMQWVDKIPEEHHFNYQAVVGTATNLAIGLLMEKEERQQAEQFEDLKRKAAAAKARLRESADQSTQTTGLDGQFESTQAQAQAQAQPTTQAGADDPPAGTSESHPSLVIISTTSRSQEKTFQFGSLVFCWASDAKRATPGSCLGLRIKDEIDRGDSSATDPSAPSAEVNTQSISTQPVQIDQGSAEPSTITDQSATSADSNTQPTLIQQVQIDQESRELSPTTKEYSPELGAATRRSSAPAELVAATNQPFADSSAATKPSSAELSPATDQSSVQLCPVILQSSPGLSPATKRPSTEPSLVSNPSSAQLSPAKNKFYPELSPATDQPSTEVSLATDQPSAELSLAANQSLTPAEQNTRSTSAQPVQIDQDSTEPVTPLTEVEGKTKGLQKHTKPATTSASTGTDAALEKTVSYLKLIKQLKDFKDSSAPKTPATGKSKQKGRNMNPPAYESLEEAFGHEKHLDDNKAHILLAASGSVATIKIPVIIRELTKLSKTTPPVSIRLIVTNPASGFLAGQAAEQPDYDNLASFPCVDGVYTDDDEWNIPWVRGNKILHIELRRWADLMVVAPLSANTLAKIVGGMSDNLLLSTIRAWDVFGNFDARHTITFMDKTRFFGNRSADLSKLLDENGTVLDDDADADAEKKGKGADLAGQIDRLKIEEGSNTTTKGAKPNGRKRILVAPSMNPAMWNHPVTKKHMDVLHNEWGVGVADGWIEVLGPIDKTVACGDSGVGAMMEATDIVKRIWEAVTPT</sequence>
<name>A0A517LL48_9PEZI</name>
<evidence type="ECO:0000313" key="6">
    <source>
        <dbReference type="Proteomes" id="UP000316270"/>
    </source>
</evidence>
<dbReference type="GO" id="GO:0010181">
    <property type="term" value="F:FMN binding"/>
    <property type="evidence" value="ECO:0007669"/>
    <property type="project" value="TreeGrafter"/>
</dbReference>
<dbReference type="Proteomes" id="UP000316270">
    <property type="component" value="Chromosome 15"/>
</dbReference>
<feature type="domain" description="Flavoprotein" evidence="4">
    <location>
        <begin position="551"/>
        <end position="670"/>
    </location>
</feature>
<proteinExistence type="inferred from homology"/>
<feature type="region of interest" description="Disordered" evidence="3">
    <location>
        <begin position="137"/>
        <end position="187"/>
    </location>
</feature>
<feature type="compositionally biased region" description="Basic and acidic residues" evidence="3">
    <location>
        <begin position="229"/>
        <end position="238"/>
    </location>
</feature>
<feature type="compositionally biased region" description="Polar residues" evidence="3">
    <location>
        <begin position="406"/>
        <end position="457"/>
    </location>
</feature>
<dbReference type="PANTHER" id="PTHR14359">
    <property type="entry name" value="HOMO-OLIGOMERIC FLAVIN CONTAINING CYS DECARBOXYLASE FAMILY"/>
    <property type="match status" value="1"/>
</dbReference>
<evidence type="ECO:0000313" key="5">
    <source>
        <dbReference type="EMBL" id="QDS76368.1"/>
    </source>
</evidence>
<evidence type="ECO:0000256" key="1">
    <source>
        <dbReference type="ARBA" id="ARBA00022993"/>
    </source>
</evidence>
<dbReference type="Pfam" id="PF02441">
    <property type="entry name" value="Flavoprotein"/>
    <property type="match status" value="1"/>
</dbReference>
<feature type="compositionally biased region" description="Low complexity" evidence="3">
    <location>
        <begin position="239"/>
        <end position="249"/>
    </location>
</feature>
<evidence type="ECO:0000259" key="4">
    <source>
        <dbReference type="Pfam" id="PF02441"/>
    </source>
</evidence>
<feature type="compositionally biased region" description="Polar residues" evidence="3">
    <location>
        <begin position="250"/>
        <end position="308"/>
    </location>
</feature>
<feature type="region of interest" description="Disordered" evidence="3">
    <location>
        <begin position="223"/>
        <end position="486"/>
    </location>
</feature>
<feature type="compositionally biased region" description="Low complexity" evidence="3">
    <location>
        <begin position="160"/>
        <end position="176"/>
    </location>
</feature>
<keyword evidence="6" id="KW-1185">Reference proteome</keyword>
<feature type="compositionally biased region" description="Low complexity" evidence="3">
    <location>
        <begin position="1"/>
        <end position="11"/>
    </location>
</feature>
<reference evidence="5 6" key="1">
    <citation type="submission" date="2019-07" db="EMBL/GenBank/DDBJ databases">
        <title>Finished genome of Venturia effusa.</title>
        <authorList>
            <person name="Young C.A."/>
            <person name="Cox M.P."/>
            <person name="Ganley A.R.D."/>
            <person name="David W.J."/>
        </authorList>
    </citation>
    <scope>NUCLEOTIDE SEQUENCE [LARGE SCALE GENOMIC DNA]</scope>
    <source>
        <strain evidence="6">albino</strain>
    </source>
</reference>
<dbReference type="OrthoDB" id="1532798at2759"/>
<comment type="similarity">
    <text evidence="2">Belongs to the HFCD (homooligomeric flavin containing Cys decarboxylase) superfamily.</text>
</comment>
<feature type="region of interest" description="Disordered" evidence="3">
    <location>
        <begin position="1"/>
        <end position="32"/>
    </location>
</feature>
<feature type="region of interest" description="Disordered" evidence="3">
    <location>
        <begin position="508"/>
        <end position="531"/>
    </location>
</feature>
<evidence type="ECO:0000256" key="2">
    <source>
        <dbReference type="ARBA" id="ARBA00038350"/>
    </source>
</evidence>
<feature type="compositionally biased region" description="Polar residues" evidence="3">
    <location>
        <begin position="379"/>
        <end position="394"/>
    </location>
</feature>
<feature type="compositionally biased region" description="Polar residues" evidence="3">
    <location>
        <begin position="329"/>
        <end position="369"/>
    </location>
</feature>
<organism evidence="5 6">
    <name type="scientific">Venturia effusa</name>
    <dbReference type="NCBI Taxonomy" id="50376"/>
    <lineage>
        <taxon>Eukaryota</taxon>
        <taxon>Fungi</taxon>
        <taxon>Dikarya</taxon>
        <taxon>Ascomycota</taxon>
        <taxon>Pezizomycotina</taxon>
        <taxon>Dothideomycetes</taxon>
        <taxon>Pleosporomycetidae</taxon>
        <taxon>Venturiales</taxon>
        <taxon>Venturiaceae</taxon>
        <taxon>Venturia</taxon>
    </lineage>
</organism>
<keyword evidence="1" id="KW-0173">Coenzyme A biosynthesis</keyword>
<dbReference type="GO" id="GO:0004633">
    <property type="term" value="F:phosphopantothenoylcysteine decarboxylase activity"/>
    <property type="evidence" value="ECO:0007669"/>
    <property type="project" value="TreeGrafter"/>
</dbReference>
<gene>
    <name evidence="5" type="ORF">FKW77_003270</name>
</gene>
<dbReference type="GO" id="GO:0015937">
    <property type="term" value="P:coenzyme A biosynthetic process"/>
    <property type="evidence" value="ECO:0007669"/>
    <property type="project" value="UniProtKB-KW"/>
</dbReference>
<dbReference type="GO" id="GO:0071513">
    <property type="term" value="C:phosphopantothenoylcysteine decarboxylase complex"/>
    <property type="evidence" value="ECO:0007669"/>
    <property type="project" value="TreeGrafter"/>
</dbReference>
<dbReference type="EMBL" id="CP042199">
    <property type="protein sequence ID" value="QDS76368.1"/>
    <property type="molecule type" value="Genomic_DNA"/>
</dbReference>
<dbReference type="AlphaFoldDB" id="A0A517LL48"/>
<accession>A0A517LL48</accession>
<dbReference type="Gene3D" id="3.40.50.1950">
    <property type="entry name" value="Flavin prenyltransferase-like"/>
    <property type="match status" value="1"/>
</dbReference>
<evidence type="ECO:0000256" key="3">
    <source>
        <dbReference type="SAM" id="MobiDB-lite"/>
    </source>
</evidence>
<feature type="compositionally biased region" description="Polar residues" evidence="3">
    <location>
        <begin position="145"/>
        <end position="159"/>
    </location>
</feature>
<dbReference type="STRING" id="50376.A0A517LL48"/>